<dbReference type="RefSeq" id="WP_160794988.1">
    <property type="nucleotide sequence ID" value="NZ_WSSB01000003.1"/>
</dbReference>
<keyword evidence="2" id="KW-1185">Reference proteome</keyword>
<evidence type="ECO:0008006" key="3">
    <source>
        <dbReference type="Google" id="ProtNLM"/>
    </source>
</evidence>
<proteinExistence type="predicted"/>
<comment type="caution">
    <text evidence="1">The sequence shown here is derived from an EMBL/GenBank/DDBJ whole genome shotgun (WGS) entry which is preliminary data.</text>
</comment>
<dbReference type="Proteomes" id="UP000467214">
    <property type="component" value="Unassembled WGS sequence"/>
</dbReference>
<accession>A0A845BUA3</accession>
<sequence length="110" mass="12579">MSHTIQHTDAIATACRGIAMQISNHALTQMKQRAITGSTIHYLIEWGRKAYDHKGAVIRYFDKTRRIQLRKHVGASHVKQLENQLNAYVVVSTSGQIITVGHRYKRILRN</sequence>
<dbReference type="AlphaFoldDB" id="A0A845BUA3"/>
<evidence type="ECO:0000313" key="2">
    <source>
        <dbReference type="Proteomes" id="UP000467214"/>
    </source>
</evidence>
<reference evidence="1 2" key="1">
    <citation type="submission" date="2019-12" db="EMBL/GenBank/DDBJ databases">
        <title>Neisseriaceae gen. nov. sp. Genome sequencing and assembly.</title>
        <authorList>
            <person name="Liu Z."/>
            <person name="Li A."/>
        </authorList>
    </citation>
    <scope>NUCLEOTIDE SEQUENCE [LARGE SCALE GENOMIC DNA]</scope>
    <source>
        <strain evidence="1 2">B2N2-7</strain>
    </source>
</reference>
<organism evidence="1 2">
    <name type="scientific">Craterilacuibacter sinensis</name>
    <dbReference type="NCBI Taxonomy" id="2686017"/>
    <lineage>
        <taxon>Bacteria</taxon>
        <taxon>Pseudomonadati</taxon>
        <taxon>Pseudomonadota</taxon>
        <taxon>Betaproteobacteria</taxon>
        <taxon>Neisseriales</taxon>
        <taxon>Neisseriaceae</taxon>
        <taxon>Craterilacuibacter</taxon>
    </lineage>
</organism>
<gene>
    <name evidence="1" type="ORF">GQF02_03870</name>
</gene>
<name>A0A845BUA3_9NEIS</name>
<evidence type="ECO:0000313" key="1">
    <source>
        <dbReference type="EMBL" id="MXR36113.1"/>
    </source>
</evidence>
<protein>
    <recommendedName>
        <fullName evidence="3">DUF4258 domain-containing protein</fullName>
    </recommendedName>
</protein>
<dbReference type="EMBL" id="WSSB01000003">
    <property type="protein sequence ID" value="MXR36113.1"/>
    <property type="molecule type" value="Genomic_DNA"/>
</dbReference>